<dbReference type="InterPro" id="IPR036881">
    <property type="entry name" value="Glyco_hydro_3_C_sf"/>
</dbReference>
<evidence type="ECO:0000256" key="4">
    <source>
        <dbReference type="ARBA" id="ARBA00022801"/>
    </source>
</evidence>
<dbReference type="EC" id="3.2.1.21" evidence="3"/>
<evidence type="ECO:0000313" key="8">
    <source>
        <dbReference type="EMBL" id="GLB34071.1"/>
    </source>
</evidence>
<dbReference type="PANTHER" id="PTHR42715:SF3">
    <property type="entry name" value="BETA-GLUCOSIDASE B-RELATED"/>
    <property type="match status" value="1"/>
</dbReference>
<evidence type="ECO:0000256" key="1">
    <source>
        <dbReference type="ARBA" id="ARBA00000448"/>
    </source>
</evidence>
<dbReference type="Proteomes" id="UP001063166">
    <property type="component" value="Unassembled WGS sequence"/>
</dbReference>
<evidence type="ECO:0000259" key="6">
    <source>
        <dbReference type="Pfam" id="PF01915"/>
    </source>
</evidence>
<keyword evidence="4 8" id="KW-0378">Hydrolase</keyword>
<evidence type="ECO:0000256" key="2">
    <source>
        <dbReference type="ARBA" id="ARBA00005336"/>
    </source>
</evidence>
<reference evidence="8" key="1">
    <citation type="submission" date="2022-07" db="EMBL/GenBank/DDBJ databases">
        <title>The genome of Lyophyllum shimeji provides insight into the initial evolution of ectomycorrhizal fungal genome.</title>
        <authorList>
            <person name="Kobayashi Y."/>
            <person name="Shibata T."/>
            <person name="Hirakawa H."/>
            <person name="Shigenobu S."/>
            <person name="Nishiyama T."/>
            <person name="Yamada A."/>
            <person name="Hasebe M."/>
            <person name="Kawaguchi M."/>
        </authorList>
    </citation>
    <scope>NUCLEOTIDE SEQUENCE</scope>
    <source>
        <strain evidence="8">AT787</strain>
    </source>
</reference>
<dbReference type="InterPro" id="IPR050288">
    <property type="entry name" value="Cellulose_deg_GH3"/>
</dbReference>
<organism evidence="8 9">
    <name type="scientific">Lyophyllum shimeji</name>
    <name type="common">Hon-shimeji</name>
    <name type="synonym">Tricholoma shimeji</name>
    <dbReference type="NCBI Taxonomy" id="47721"/>
    <lineage>
        <taxon>Eukaryota</taxon>
        <taxon>Fungi</taxon>
        <taxon>Dikarya</taxon>
        <taxon>Basidiomycota</taxon>
        <taxon>Agaricomycotina</taxon>
        <taxon>Agaricomycetes</taxon>
        <taxon>Agaricomycetidae</taxon>
        <taxon>Agaricales</taxon>
        <taxon>Tricholomatineae</taxon>
        <taxon>Lyophyllaceae</taxon>
        <taxon>Lyophyllum</taxon>
    </lineage>
</organism>
<evidence type="ECO:0000259" key="7">
    <source>
        <dbReference type="Pfam" id="PF14310"/>
    </source>
</evidence>
<dbReference type="InterPro" id="IPR036962">
    <property type="entry name" value="Glyco_hydro_3_N_sf"/>
</dbReference>
<dbReference type="GO" id="GO:0009251">
    <property type="term" value="P:glucan catabolic process"/>
    <property type="evidence" value="ECO:0007669"/>
    <property type="project" value="TreeGrafter"/>
</dbReference>
<keyword evidence="9" id="KW-1185">Reference proteome</keyword>
<evidence type="ECO:0000256" key="5">
    <source>
        <dbReference type="ARBA" id="ARBA00023295"/>
    </source>
</evidence>
<evidence type="ECO:0000256" key="3">
    <source>
        <dbReference type="ARBA" id="ARBA00012744"/>
    </source>
</evidence>
<sequence length="252" mass="27612">MRQLDGDRAIAEALKAAKDADAAILVVGLNHDYESEGFDRPDIELPGLTNQLVWEVLVANPNTVVVNQSGTPVSMPWVEQASTVLQAFYGGNELGNGLADVLFGKVNPSGKLPLTFPKRLEDSPSYPSFGDRGQEYGKILYNEGIFVGYRGFEIKKLAPLFPFGFGLSYTQFEYTSLDASIISPAGDFTISFDVKNTGQVHGREVAQIYITDQQSSLPRPIKELKGFVKADLKPGETKRIEHALDRESIGIL</sequence>
<dbReference type="Pfam" id="PF01915">
    <property type="entry name" value="Glyco_hydro_3_C"/>
    <property type="match status" value="1"/>
</dbReference>
<feature type="domain" description="Glycoside hydrolase family 3 C-terminal" evidence="6">
    <location>
        <begin position="8"/>
        <end position="149"/>
    </location>
</feature>
<name>A0A9P3PDV1_LYOSH</name>
<comment type="caution">
    <text evidence="8">The sequence shown here is derived from an EMBL/GenBank/DDBJ whole genome shotgun (WGS) entry which is preliminary data.</text>
</comment>
<dbReference type="AlphaFoldDB" id="A0A9P3PDV1"/>
<comment type="catalytic activity">
    <reaction evidence="1">
        <text>Hydrolysis of terminal, non-reducing beta-D-glucosyl residues with release of beta-D-glucose.</text>
        <dbReference type="EC" id="3.2.1.21"/>
    </reaction>
</comment>
<dbReference type="Gene3D" id="2.60.40.10">
    <property type="entry name" value="Immunoglobulins"/>
    <property type="match status" value="1"/>
</dbReference>
<feature type="domain" description="Fibronectin type III-like" evidence="7">
    <location>
        <begin position="204"/>
        <end position="249"/>
    </location>
</feature>
<accession>A0A9P3PDV1</accession>
<dbReference type="Gene3D" id="3.20.20.300">
    <property type="entry name" value="Glycoside hydrolase, family 3, N-terminal domain"/>
    <property type="match status" value="1"/>
</dbReference>
<evidence type="ECO:0000313" key="9">
    <source>
        <dbReference type="Proteomes" id="UP001063166"/>
    </source>
</evidence>
<keyword evidence="5" id="KW-0326">Glycosidase</keyword>
<gene>
    <name evidence="8" type="ORF">LshimejAT787_0109550</name>
</gene>
<protein>
    <recommendedName>
        <fullName evidence="3">beta-glucosidase</fullName>
        <ecNumber evidence="3">3.2.1.21</ecNumber>
    </recommendedName>
</protein>
<dbReference type="PANTHER" id="PTHR42715">
    <property type="entry name" value="BETA-GLUCOSIDASE"/>
    <property type="match status" value="1"/>
</dbReference>
<dbReference type="EMBL" id="BRPK01000001">
    <property type="protein sequence ID" value="GLB34071.1"/>
    <property type="molecule type" value="Genomic_DNA"/>
</dbReference>
<dbReference type="Pfam" id="PF14310">
    <property type="entry name" value="Fn3-like"/>
    <property type="match status" value="1"/>
</dbReference>
<dbReference type="GO" id="GO:0008422">
    <property type="term" value="F:beta-glucosidase activity"/>
    <property type="evidence" value="ECO:0007669"/>
    <property type="project" value="UniProtKB-EC"/>
</dbReference>
<dbReference type="SUPFAM" id="SSF52279">
    <property type="entry name" value="Beta-D-glucan exohydrolase, C-terminal domain"/>
    <property type="match status" value="1"/>
</dbReference>
<dbReference type="InterPro" id="IPR026891">
    <property type="entry name" value="Fn3-like"/>
</dbReference>
<proteinExistence type="inferred from homology"/>
<dbReference type="OrthoDB" id="47059at2759"/>
<dbReference type="InterPro" id="IPR002772">
    <property type="entry name" value="Glyco_hydro_3_C"/>
</dbReference>
<comment type="similarity">
    <text evidence="2">Belongs to the glycosyl hydrolase 3 family.</text>
</comment>
<dbReference type="InterPro" id="IPR013783">
    <property type="entry name" value="Ig-like_fold"/>
</dbReference>
<dbReference type="Gene3D" id="3.40.50.1700">
    <property type="entry name" value="Glycoside hydrolase family 3 C-terminal domain"/>
    <property type="match status" value="1"/>
</dbReference>